<sequence>MRVASNCYPCLLDRAKFECDMVFTREEDKKAAVEELLDFMACHKGGVPALMGTERELIIKRRSGSSDPYRELKEESNQVARDLLPRAVEFYEQSPDKIEALIRIASAANSMEFGVKGHDFDNLTFGRVFADTLQENLHADMAELKRRLQSFGKILYLTDNCGEVIFDLFVIEKLKEMGKTVVVGSKSEPIINDVTADELKSFSDVDVIPTGNVVGTALEHLSLEASVLLFDPEWLILSKGMGNFETMSEFDQRLKGRLIYILRAKCEPVAAKMAVPRGSLVARPI</sequence>
<dbReference type="InterPro" id="IPR002791">
    <property type="entry name" value="ARMT1-like_metal-bd"/>
</dbReference>
<dbReference type="InterPro" id="IPR014444">
    <property type="entry name" value="PH1575-like"/>
</dbReference>
<dbReference type="EMBL" id="LNQE01001386">
    <property type="protein sequence ID" value="KUG18382.1"/>
    <property type="molecule type" value="Genomic_DNA"/>
</dbReference>
<dbReference type="Pfam" id="PF01937">
    <property type="entry name" value="ARMT1-like_dom"/>
    <property type="match status" value="1"/>
</dbReference>
<evidence type="ECO:0000313" key="2">
    <source>
        <dbReference type="EMBL" id="KUG18382.1"/>
    </source>
</evidence>
<organism evidence="2">
    <name type="scientific">hydrocarbon metagenome</name>
    <dbReference type="NCBI Taxonomy" id="938273"/>
    <lineage>
        <taxon>unclassified sequences</taxon>
        <taxon>metagenomes</taxon>
        <taxon>ecological metagenomes</taxon>
    </lineage>
</organism>
<gene>
    <name evidence="2" type="ORF">ASZ90_011932</name>
</gene>
<proteinExistence type="predicted"/>
<dbReference type="Gene3D" id="1.10.8.380">
    <property type="entry name" value="Uncharacterised protein PF01937, DUF89, domain 1"/>
    <property type="match status" value="1"/>
</dbReference>
<accession>A0A0W8FC94</accession>
<dbReference type="Gene3D" id="1.10.285.20">
    <property type="entry name" value="Uncharacterised protein PF01937, DUF89, domain 2"/>
    <property type="match status" value="1"/>
</dbReference>
<feature type="domain" description="Damage-control phosphatase ARMT1-like metal-binding" evidence="1">
    <location>
        <begin position="4"/>
        <end position="280"/>
    </location>
</feature>
<evidence type="ECO:0000259" key="1">
    <source>
        <dbReference type="Pfam" id="PF01937"/>
    </source>
</evidence>
<dbReference type="AlphaFoldDB" id="A0A0W8FC94"/>
<dbReference type="PIRSF" id="PIRSF006593">
    <property type="entry name" value="UCP006593"/>
    <property type="match status" value="1"/>
</dbReference>
<comment type="caution">
    <text evidence="2">The sequence shown here is derived from an EMBL/GenBank/DDBJ whole genome shotgun (WGS) entry which is preliminary data.</text>
</comment>
<protein>
    <recommendedName>
        <fullName evidence="1">Damage-control phosphatase ARMT1-like metal-binding domain-containing protein</fullName>
    </recommendedName>
</protein>
<name>A0A0W8FC94_9ZZZZ</name>
<reference evidence="2" key="1">
    <citation type="journal article" date="2015" name="Proc. Natl. Acad. Sci. U.S.A.">
        <title>Networks of energetic and metabolic interactions define dynamics in microbial communities.</title>
        <authorList>
            <person name="Embree M."/>
            <person name="Liu J.K."/>
            <person name="Al-Bassam M.M."/>
            <person name="Zengler K."/>
        </authorList>
    </citation>
    <scope>NUCLEOTIDE SEQUENCE</scope>
</reference>
<dbReference type="SUPFAM" id="SSF111321">
    <property type="entry name" value="AF1104-like"/>
    <property type="match status" value="1"/>
</dbReference>
<dbReference type="Gene3D" id="3.40.50.10880">
    <property type="entry name" value="Uncharacterised protein PF01937, DUF89, domain 3"/>
    <property type="match status" value="1"/>
</dbReference>
<dbReference type="InterPro" id="IPR036075">
    <property type="entry name" value="ARMT-1-like_metal-bd_sf"/>
</dbReference>